<evidence type="ECO:0000313" key="2">
    <source>
        <dbReference type="EMBL" id="MCB8877845.1"/>
    </source>
</evidence>
<dbReference type="InterPro" id="IPR002925">
    <property type="entry name" value="Dienelactn_hydro"/>
</dbReference>
<accession>A0A964E0S7</accession>
<feature type="domain" description="Dienelactone hydrolase" evidence="1">
    <location>
        <begin position="1"/>
        <end position="62"/>
    </location>
</feature>
<reference evidence="2" key="1">
    <citation type="journal article" date="2021" name="Microorganisms">
        <title>Acidisoma silvae sp. nov. and Acidisomacellulosilytica sp. nov., Two Acidophilic Bacteria Isolated from Decaying Wood, Hydrolyzing Cellulose and Producing Poly-3-hydroxybutyrate.</title>
        <authorList>
            <person name="Mieszkin S."/>
            <person name="Pouder E."/>
            <person name="Uroz S."/>
            <person name="Simon-Colin C."/>
            <person name="Alain K."/>
        </authorList>
    </citation>
    <scope>NUCLEOTIDE SEQUENCE</scope>
    <source>
        <strain evidence="2">HW T2.11</strain>
    </source>
</reference>
<dbReference type="InterPro" id="IPR029058">
    <property type="entry name" value="AB_hydrolase_fold"/>
</dbReference>
<name>A0A964E0S7_9PROT</name>
<gene>
    <name evidence="2" type="ORF">ASILVAE211_21815</name>
</gene>
<evidence type="ECO:0000259" key="1">
    <source>
        <dbReference type="Pfam" id="PF01738"/>
    </source>
</evidence>
<dbReference type="SUPFAM" id="SSF53474">
    <property type="entry name" value="alpha/beta-Hydrolases"/>
    <property type="match status" value="1"/>
</dbReference>
<dbReference type="Proteomes" id="UP000708298">
    <property type="component" value="Unassembled WGS sequence"/>
</dbReference>
<proteinExistence type="predicted"/>
<dbReference type="Gene3D" id="3.40.50.1820">
    <property type="entry name" value="alpha/beta hydrolase"/>
    <property type="match status" value="1"/>
</dbReference>
<dbReference type="InterPro" id="IPR051049">
    <property type="entry name" value="Dienelactone_hydrolase-like"/>
</dbReference>
<dbReference type="AlphaFoldDB" id="A0A964E0S7"/>
<keyword evidence="3" id="KW-1185">Reference proteome</keyword>
<protein>
    <submittedName>
        <fullName evidence="2">Dienelactone hydrolase family protein</fullName>
    </submittedName>
</protein>
<evidence type="ECO:0000313" key="3">
    <source>
        <dbReference type="Proteomes" id="UP000708298"/>
    </source>
</evidence>
<reference evidence="2" key="2">
    <citation type="submission" date="2021-01" db="EMBL/GenBank/DDBJ databases">
        <authorList>
            <person name="Mieszkin S."/>
            <person name="Pouder E."/>
            <person name="Alain K."/>
        </authorList>
    </citation>
    <scope>NUCLEOTIDE SEQUENCE</scope>
    <source>
        <strain evidence="2">HW T2.11</strain>
    </source>
</reference>
<dbReference type="GO" id="GO:0016787">
    <property type="term" value="F:hydrolase activity"/>
    <property type="evidence" value="ECO:0007669"/>
    <property type="project" value="UniProtKB-KW"/>
</dbReference>
<dbReference type="EMBL" id="JAESVB010000018">
    <property type="protein sequence ID" value="MCB8877845.1"/>
    <property type="molecule type" value="Genomic_DNA"/>
</dbReference>
<comment type="caution">
    <text evidence="2">The sequence shown here is derived from an EMBL/GenBank/DDBJ whole genome shotgun (WGS) entry which is preliminary data.</text>
</comment>
<sequence length="64" mass="7031">MGGLLTFLSAVRVPVDAAVAYYGGCIDQHLIEAPKISLPLMLHLGEDDEYIPHAAQQKIEKARR</sequence>
<organism evidence="2 3">
    <name type="scientific">Acidisoma silvae</name>
    <dbReference type="NCBI Taxonomy" id="2802396"/>
    <lineage>
        <taxon>Bacteria</taxon>
        <taxon>Pseudomonadati</taxon>
        <taxon>Pseudomonadota</taxon>
        <taxon>Alphaproteobacteria</taxon>
        <taxon>Acetobacterales</taxon>
        <taxon>Acidocellaceae</taxon>
        <taxon>Acidisoma</taxon>
    </lineage>
</organism>
<keyword evidence="2" id="KW-0378">Hydrolase</keyword>
<dbReference type="PANTHER" id="PTHR46623">
    <property type="entry name" value="CARBOXYMETHYLENEBUTENOLIDASE-RELATED"/>
    <property type="match status" value="1"/>
</dbReference>
<dbReference type="Pfam" id="PF01738">
    <property type="entry name" value="DLH"/>
    <property type="match status" value="1"/>
</dbReference>
<dbReference type="PANTHER" id="PTHR46623:SF6">
    <property type="entry name" value="ALPHA_BETA-HYDROLASES SUPERFAMILY PROTEIN"/>
    <property type="match status" value="1"/>
</dbReference>